<dbReference type="Gene3D" id="3.90.550.10">
    <property type="entry name" value="Spore Coat Polysaccharide Biosynthesis Protein SpsA, Chain A"/>
    <property type="match status" value="1"/>
</dbReference>
<name>A0A2N5NJ22_MEDGN</name>
<comment type="caution">
    <text evidence="4">The sequence shown here is derived from an EMBL/GenBank/DDBJ whole genome shotgun (WGS) entry which is preliminary data.</text>
</comment>
<evidence type="ECO:0000313" key="4">
    <source>
        <dbReference type="EMBL" id="PLT55867.1"/>
    </source>
</evidence>
<evidence type="ECO:0000256" key="2">
    <source>
        <dbReference type="ARBA" id="ARBA00022679"/>
    </source>
</evidence>
<dbReference type="CDD" id="cd00761">
    <property type="entry name" value="Glyco_tranf_GTA_type"/>
    <property type="match status" value="1"/>
</dbReference>
<dbReference type="RefSeq" id="WP_101879499.1">
    <property type="nucleotide sequence ID" value="NZ_NIHM01000007.1"/>
</dbReference>
<evidence type="ECO:0000256" key="1">
    <source>
        <dbReference type="ARBA" id="ARBA00022676"/>
    </source>
</evidence>
<accession>A0A2N5NJ22</accession>
<dbReference type="Pfam" id="PF00535">
    <property type="entry name" value="Glycos_transf_2"/>
    <property type="match status" value="1"/>
</dbReference>
<dbReference type="Proteomes" id="UP000234849">
    <property type="component" value="Unassembled WGS sequence"/>
</dbReference>
<feature type="domain" description="Glycosyltransferase 2-like" evidence="3">
    <location>
        <begin position="8"/>
        <end position="173"/>
    </location>
</feature>
<dbReference type="SUPFAM" id="SSF53448">
    <property type="entry name" value="Nucleotide-diphospho-sugar transferases"/>
    <property type="match status" value="1"/>
</dbReference>
<dbReference type="AlphaFoldDB" id="A0A2N5NJ22"/>
<protein>
    <recommendedName>
        <fullName evidence="3">Glycosyltransferase 2-like domain-containing protein</fullName>
    </recommendedName>
</protein>
<dbReference type="EMBL" id="NIHM01000007">
    <property type="protein sequence ID" value="PLT55867.1"/>
    <property type="molecule type" value="Genomic_DNA"/>
</dbReference>
<keyword evidence="2" id="KW-0808">Transferase</keyword>
<dbReference type="PANTHER" id="PTHR22916:SF51">
    <property type="entry name" value="GLYCOSYLTRANSFERASE EPSH-RELATED"/>
    <property type="match status" value="1"/>
</dbReference>
<proteinExistence type="predicted"/>
<sequence length="326" mass="37810">MSGKNLISIIIPIYNVQKLLDRCIESVVCQTHSDLEIILVDDGSPDDCPHICDEWVEKDSRIKVIHKKNGGLSDARNAGMKIAKGEFIGFIDSDDWIAPEMYERLLHAIITDHSDIAACNVKMVWENDSKSRMLTQQNNCILNKGQAQSALLNESILKQPVWYKLYRRSIIENIPFEKGKYHEDVFWSFQAIGNASYVSIIDYVGYYYWQRSGSIMGEKYSLNRLDAVEGKCKRQDYFREYFPELESKGLIDLWFTCLYHGQTALRELKKKEKTQALETLNDIINKYPIDKDDIKDLKNVHRIWILLEKISFVKACKVRNLLKIGI</sequence>
<gene>
    <name evidence="4" type="ORF">CDL18_06720</name>
</gene>
<evidence type="ECO:0000259" key="3">
    <source>
        <dbReference type="Pfam" id="PF00535"/>
    </source>
</evidence>
<reference evidence="4 5" key="1">
    <citation type="journal article" date="2017" name="Genome Med.">
        <title>A novel Ruminococcus gnavus clade enriched in inflammatory bowel disease patients.</title>
        <authorList>
            <person name="Hall A.B."/>
            <person name="Yassour M."/>
            <person name="Sauk J."/>
            <person name="Garner A."/>
            <person name="Jiang X."/>
            <person name="Arthur T."/>
            <person name="Lagoudas G.K."/>
            <person name="Vatanen T."/>
            <person name="Fornelos N."/>
            <person name="Wilson R."/>
            <person name="Bertha M."/>
            <person name="Cohen M."/>
            <person name="Garber J."/>
            <person name="Khalili H."/>
            <person name="Gevers D."/>
            <person name="Ananthakrishnan A.N."/>
            <person name="Kugathasan S."/>
            <person name="Lander E.S."/>
            <person name="Blainey P."/>
            <person name="Vlamakis H."/>
            <person name="Xavier R.J."/>
            <person name="Huttenhower C."/>
        </authorList>
    </citation>
    <scope>NUCLEOTIDE SEQUENCE [LARGE SCALE GENOMIC DNA]</scope>
    <source>
        <strain evidence="4 5">RJX1118</strain>
    </source>
</reference>
<dbReference type="GO" id="GO:0016757">
    <property type="term" value="F:glycosyltransferase activity"/>
    <property type="evidence" value="ECO:0007669"/>
    <property type="project" value="UniProtKB-KW"/>
</dbReference>
<evidence type="ECO:0000313" key="5">
    <source>
        <dbReference type="Proteomes" id="UP000234849"/>
    </source>
</evidence>
<organism evidence="4 5">
    <name type="scientific">Mediterraneibacter gnavus</name>
    <name type="common">Ruminococcus gnavus</name>
    <dbReference type="NCBI Taxonomy" id="33038"/>
    <lineage>
        <taxon>Bacteria</taxon>
        <taxon>Bacillati</taxon>
        <taxon>Bacillota</taxon>
        <taxon>Clostridia</taxon>
        <taxon>Lachnospirales</taxon>
        <taxon>Lachnospiraceae</taxon>
        <taxon>Mediterraneibacter</taxon>
    </lineage>
</organism>
<dbReference type="PANTHER" id="PTHR22916">
    <property type="entry name" value="GLYCOSYLTRANSFERASE"/>
    <property type="match status" value="1"/>
</dbReference>
<keyword evidence="1" id="KW-0328">Glycosyltransferase</keyword>
<dbReference type="InterPro" id="IPR001173">
    <property type="entry name" value="Glyco_trans_2-like"/>
</dbReference>
<dbReference type="InterPro" id="IPR029044">
    <property type="entry name" value="Nucleotide-diphossugar_trans"/>
</dbReference>